<name>A0A975BBD4_9BACT</name>
<dbReference type="InterPro" id="IPR011017">
    <property type="entry name" value="TRASH_dom"/>
</dbReference>
<dbReference type="AlphaFoldDB" id="A0A975BBD4"/>
<evidence type="ECO:0000313" key="3">
    <source>
        <dbReference type="Proteomes" id="UP000663720"/>
    </source>
</evidence>
<dbReference type="EMBL" id="CP061799">
    <property type="protein sequence ID" value="QTA82251.1"/>
    <property type="molecule type" value="Genomic_DNA"/>
</dbReference>
<sequence>MIRLLIFAGIAYFFYRKIKSWALENMSRDRKSFNKSEQAVNDIMIQDPYCKTYFPKREAVQLDINGNQLYFCSNQCREKFISEYYKNTQEDRK</sequence>
<proteinExistence type="predicted"/>
<dbReference type="InterPro" id="IPR010507">
    <property type="entry name" value="Znf_MYM"/>
</dbReference>
<gene>
    <name evidence="2" type="ORF">dnl_46240</name>
</gene>
<reference evidence="2" key="1">
    <citation type="journal article" date="2021" name="Microb. Physiol.">
        <title>Proteogenomic Insights into the Physiology of Marine, Sulfate-Reducing, Filamentous Desulfonema limicola and Desulfonema magnum.</title>
        <authorList>
            <person name="Schnaars V."/>
            <person name="Wohlbrand L."/>
            <person name="Scheve S."/>
            <person name="Hinrichs C."/>
            <person name="Reinhardt R."/>
            <person name="Rabus R."/>
        </authorList>
    </citation>
    <scope>NUCLEOTIDE SEQUENCE</scope>
    <source>
        <strain evidence="2">5ac10</strain>
    </source>
</reference>
<evidence type="ECO:0000259" key="1">
    <source>
        <dbReference type="SMART" id="SM00746"/>
    </source>
</evidence>
<dbReference type="GO" id="GO:0008270">
    <property type="term" value="F:zinc ion binding"/>
    <property type="evidence" value="ECO:0007669"/>
    <property type="project" value="InterPro"/>
</dbReference>
<dbReference type="Pfam" id="PF06467">
    <property type="entry name" value="zf-FCS"/>
    <property type="match status" value="1"/>
</dbReference>
<organism evidence="2 3">
    <name type="scientific">Desulfonema limicola</name>
    <dbReference type="NCBI Taxonomy" id="45656"/>
    <lineage>
        <taxon>Bacteria</taxon>
        <taxon>Pseudomonadati</taxon>
        <taxon>Thermodesulfobacteriota</taxon>
        <taxon>Desulfobacteria</taxon>
        <taxon>Desulfobacterales</taxon>
        <taxon>Desulfococcaceae</taxon>
        <taxon>Desulfonema</taxon>
    </lineage>
</organism>
<accession>A0A975BBD4</accession>
<dbReference type="SMART" id="SM00746">
    <property type="entry name" value="TRASH"/>
    <property type="match status" value="1"/>
</dbReference>
<feature type="domain" description="TRASH" evidence="1">
    <location>
        <begin position="47"/>
        <end position="84"/>
    </location>
</feature>
<protein>
    <submittedName>
        <fullName evidence="2">YHS domain-containing protein</fullName>
    </submittedName>
</protein>
<dbReference type="Proteomes" id="UP000663720">
    <property type="component" value="Chromosome"/>
</dbReference>
<keyword evidence="3" id="KW-1185">Reference proteome</keyword>
<evidence type="ECO:0000313" key="2">
    <source>
        <dbReference type="EMBL" id="QTA82251.1"/>
    </source>
</evidence>
<dbReference type="RefSeq" id="WP_207688198.1">
    <property type="nucleotide sequence ID" value="NZ_CP061799.1"/>
</dbReference>
<dbReference type="KEGG" id="dli:dnl_46240"/>